<dbReference type="AlphaFoldDB" id="A0A941DAG9"/>
<keyword evidence="3" id="KW-1185">Reference proteome</keyword>
<comment type="caution">
    <text evidence="2">The sequence shown here is derived from an EMBL/GenBank/DDBJ whole genome shotgun (WGS) entry which is preliminary data.</text>
</comment>
<reference evidence="2" key="1">
    <citation type="submission" date="2021-04" db="EMBL/GenBank/DDBJ databases">
        <title>Phycicoccus avicenniae sp. nov., a novel endophytic actinomycetes isolated from branch of Avicennia mariana.</title>
        <authorList>
            <person name="Tuo L."/>
        </authorList>
    </citation>
    <scope>NUCLEOTIDE SEQUENCE</scope>
    <source>
        <strain evidence="2">BSK3Z-2</strain>
    </source>
</reference>
<dbReference type="Proteomes" id="UP000677016">
    <property type="component" value="Unassembled WGS sequence"/>
</dbReference>
<feature type="transmembrane region" description="Helical" evidence="1">
    <location>
        <begin position="187"/>
        <end position="208"/>
    </location>
</feature>
<dbReference type="Pfam" id="PF19420">
    <property type="entry name" value="DDAH_eukar"/>
    <property type="match status" value="1"/>
</dbReference>
<dbReference type="RefSeq" id="WP_211603465.1">
    <property type="nucleotide sequence ID" value="NZ_JAGSNF010000017.1"/>
</dbReference>
<dbReference type="PANTHER" id="PTHR43224">
    <property type="entry name" value="AMIDINOTRANSFERASE"/>
    <property type="match status" value="1"/>
</dbReference>
<dbReference type="NCBIfam" id="NF046062">
    <property type="entry name" value="citrull_CtlX"/>
    <property type="match status" value="1"/>
</dbReference>
<dbReference type="EMBL" id="JAGSNF010000017">
    <property type="protein sequence ID" value="MBR7744108.1"/>
    <property type="molecule type" value="Genomic_DNA"/>
</dbReference>
<dbReference type="InterPro" id="IPR014541">
    <property type="entry name" value="Amdntrnsf_FN0238"/>
</dbReference>
<dbReference type="Gene3D" id="3.75.10.10">
    <property type="entry name" value="L-arginine/glycine Amidinotransferase, Chain A"/>
    <property type="match status" value="1"/>
</dbReference>
<keyword evidence="1" id="KW-1133">Transmembrane helix</keyword>
<organism evidence="2 3">
    <name type="scientific">Phycicoccus avicenniae</name>
    <dbReference type="NCBI Taxonomy" id="2828860"/>
    <lineage>
        <taxon>Bacteria</taxon>
        <taxon>Bacillati</taxon>
        <taxon>Actinomycetota</taxon>
        <taxon>Actinomycetes</taxon>
        <taxon>Micrococcales</taxon>
        <taxon>Intrasporangiaceae</taxon>
        <taxon>Phycicoccus</taxon>
    </lineage>
</organism>
<accession>A0A941DAG9</accession>
<keyword evidence="1" id="KW-0472">Membrane</keyword>
<dbReference type="SUPFAM" id="SSF55909">
    <property type="entry name" value="Pentein"/>
    <property type="match status" value="1"/>
</dbReference>
<gene>
    <name evidence="2" type="ORF">KC207_12495</name>
</gene>
<sequence>MSVQAPSAVIMIRPRHFTPNPETAADNTFQTEVGPGRDEEIAGAAFREVTRAAETLASAGVTVHLFDDEDASRNDSVFPNNWFSTHAGGRVAVYPMYAPSRRTERRADIVEMLKSQYRVMDVVDYSGLEHDGAYLEGTGAMVLDHMTRVALTARSNRANPIVLERFCSQFGYEPMVFDATGEDGTPIYHTNVLMCIATGFALAGLGLIRDERRRDEVRDTLAEPGREVVELSDHQVYEFAGNAIELKTPDGLVLALSSRAAASLTDAQREVIERTCRILPLEVPTIELAGGSVRCMVAGIHLARRPVDVHPMRDEAVLT</sequence>
<protein>
    <submittedName>
        <fullName evidence="2">Amidinotransferase</fullName>
    </submittedName>
</protein>
<evidence type="ECO:0000313" key="3">
    <source>
        <dbReference type="Proteomes" id="UP000677016"/>
    </source>
</evidence>
<proteinExistence type="predicted"/>
<keyword evidence="1" id="KW-0812">Transmembrane</keyword>
<evidence type="ECO:0000313" key="2">
    <source>
        <dbReference type="EMBL" id="MBR7744108.1"/>
    </source>
</evidence>
<evidence type="ECO:0000256" key="1">
    <source>
        <dbReference type="SAM" id="Phobius"/>
    </source>
</evidence>
<dbReference type="PIRSF" id="PIRSF028188">
    <property type="entry name" value="Amdntrnsf_FN0238"/>
    <property type="match status" value="1"/>
</dbReference>
<name>A0A941DAG9_9MICO</name>
<dbReference type="PANTHER" id="PTHR43224:SF1">
    <property type="entry name" value="AMIDINOTRANSFERASE"/>
    <property type="match status" value="1"/>
</dbReference>